<dbReference type="STRING" id="555875.SAMN04488124_0270"/>
<sequence>MPFSPPGGVAFAAVVAVAFGGAVGLVAGLFALPFTTSNRVRDALSVGPTPEWLPNLLLSATFGGMLFATVQFGLRWADAIRLVSRGQRETLVFVTGGALALFSAVFLLARGYESVRTERSDGVGLGGAGLLVSTGLTYGVATTVLSLVV</sequence>
<keyword evidence="3" id="KW-1185">Reference proteome</keyword>
<dbReference type="Proteomes" id="UP000243250">
    <property type="component" value="Unassembled WGS sequence"/>
</dbReference>
<proteinExistence type="predicted"/>
<protein>
    <submittedName>
        <fullName evidence="2">Uncharacterized protein</fullName>
    </submittedName>
</protein>
<dbReference type="RefSeq" id="WP_089876039.1">
    <property type="nucleotide sequence ID" value="NZ_FOYS01000001.1"/>
</dbReference>
<keyword evidence="1" id="KW-0472">Membrane</keyword>
<feature type="transmembrane region" description="Helical" evidence="1">
    <location>
        <begin position="7"/>
        <end position="32"/>
    </location>
</feature>
<evidence type="ECO:0000313" key="2">
    <source>
        <dbReference type="EMBL" id="SFR33261.1"/>
    </source>
</evidence>
<dbReference type="AlphaFoldDB" id="A0A1I6FTL4"/>
<feature type="transmembrane region" description="Helical" evidence="1">
    <location>
        <begin position="91"/>
        <end position="112"/>
    </location>
</feature>
<keyword evidence="1" id="KW-0812">Transmembrane</keyword>
<reference evidence="3" key="1">
    <citation type="submission" date="2016-10" db="EMBL/GenBank/DDBJ databases">
        <authorList>
            <person name="Varghese N."/>
            <person name="Submissions S."/>
        </authorList>
    </citation>
    <scope>NUCLEOTIDE SEQUENCE [LARGE SCALE GENOMIC DNA]</scope>
    <source>
        <strain evidence="3">CGMCC 1.8711</strain>
    </source>
</reference>
<evidence type="ECO:0000313" key="3">
    <source>
        <dbReference type="Proteomes" id="UP000243250"/>
    </source>
</evidence>
<evidence type="ECO:0000256" key="1">
    <source>
        <dbReference type="SAM" id="Phobius"/>
    </source>
</evidence>
<dbReference type="EMBL" id="FOYS01000001">
    <property type="protein sequence ID" value="SFR33261.1"/>
    <property type="molecule type" value="Genomic_DNA"/>
</dbReference>
<feature type="transmembrane region" description="Helical" evidence="1">
    <location>
        <begin position="124"/>
        <end position="148"/>
    </location>
</feature>
<name>A0A1I6FTL4_9EURY</name>
<accession>A0A1I6FTL4</accession>
<feature type="transmembrane region" description="Helical" evidence="1">
    <location>
        <begin position="52"/>
        <end position="70"/>
    </location>
</feature>
<keyword evidence="1" id="KW-1133">Transmembrane helix</keyword>
<gene>
    <name evidence="2" type="ORF">SAMN04488124_0270</name>
</gene>
<organism evidence="2 3">
    <name type="scientific">Halogeometricum limi</name>
    <dbReference type="NCBI Taxonomy" id="555875"/>
    <lineage>
        <taxon>Archaea</taxon>
        <taxon>Methanobacteriati</taxon>
        <taxon>Methanobacteriota</taxon>
        <taxon>Stenosarchaea group</taxon>
        <taxon>Halobacteria</taxon>
        <taxon>Halobacteriales</taxon>
        <taxon>Haloferacaceae</taxon>
        <taxon>Halogeometricum</taxon>
    </lineage>
</organism>
<dbReference type="OrthoDB" id="382477at2157"/>